<feature type="domain" description="FecR protein" evidence="2">
    <location>
        <begin position="189"/>
        <end position="280"/>
    </location>
</feature>
<accession>A0A934WW27</accession>
<dbReference type="Pfam" id="PF16344">
    <property type="entry name" value="FecR_C"/>
    <property type="match status" value="1"/>
</dbReference>
<reference evidence="4" key="1">
    <citation type="submission" date="2021-01" db="EMBL/GenBank/DDBJ databases">
        <title>Marivirga aurantiaca sp. nov., isolated from intertidal surface sediments.</title>
        <authorList>
            <person name="Zhang M."/>
        </authorList>
    </citation>
    <scope>NUCLEOTIDE SEQUENCE</scope>
    <source>
        <strain evidence="4">S37H4</strain>
    </source>
</reference>
<evidence type="ECO:0000313" key="5">
    <source>
        <dbReference type="Proteomes" id="UP000611723"/>
    </source>
</evidence>
<dbReference type="PANTHER" id="PTHR30273">
    <property type="entry name" value="PERIPLASMIC SIGNAL SENSOR AND SIGMA FACTOR ACTIVATOR FECR-RELATED"/>
    <property type="match status" value="1"/>
</dbReference>
<protein>
    <submittedName>
        <fullName evidence="4">FecR domain-containing protein</fullName>
    </submittedName>
</protein>
<evidence type="ECO:0000259" key="2">
    <source>
        <dbReference type="Pfam" id="PF04773"/>
    </source>
</evidence>
<organism evidence="4 5">
    <name type="scientific">Marivirga aurantiaca</name>
    <dbReference type="NCBI Taxonomy" id="2802615"/>
    <lineage>
        <taxon>Bacteria</taxon>
        <taxon>Pseudomonadati</taxon>
        <taxon>Bacteroidota</taxon>
        <taxon>Cytophagia</taxon>
        <taxon>Cytophagales</taxon>
        <taxon>Marivirgaceae</taxon>
        <taxon>Marivirga</taxon>
    </lineage>
</organism>
<dbReference type="RefSeq" id="WP_201429695.1">
    <property type="nucleotide sequence ID" value="NZ_JAEQBW010000001.1"/>
</dbReference>
<feature type="transmembrane region" description="Helical" evidence="1">
    <location>
        <begin position="83"/>
        <end position="105"/>
    </location>
</feature>
<name>A0A934WW27_9BACT</name>
<keyword evidence="1" id="KW-1133">Transmembrane helix</keyword>
<evidence type="ECO:0000313" key="4">
    <source>
        <dbReference type="EMBL" id="MBK6264017.1"/>
    </source>
</evidence>
<dbReference type="Proteomes" id="UP000611723">
    <property type="component" value="Unassembled WGS sequence"/>
</dbReference>
<dbReference type="EMBL" id="JAEQBW010000001">
    <property type="protein sequence ID" value="MBK6264017.1"/>
    <property type="molecule type" value="Genomic_DNA"/>
</dbReference>
<dbReference type="Gene3D" id="3.55.50.30">
    <property type="match status" value="1"/>
</dbReference>
<feature type="domain" description="Protein FecR C-terminal" evidence="3">
    <location>
        <begin position="325"/>
        <end position="394"/>
    </location>
</feature>
<dbReference type="InterPro" id="IPR012373">
    <property type="entry name" value="Ferrdict_sens_TM"/>
</dbReference>
<dbReference type="InterPro" id="IPR006860">
    <property type="entry name" value="FecR"/>
</dbReference>
<comment type="caution">
    <text evidence="4">The sequence shown here is derived from an EMBL/GenBank/DDBJ whole genome shotgun (WGS) entry which is preliminary data.</text>
</comment>
<dbReference type="Pfam" id="PF04773">
    <property type="entry name" value="FecR"/>
    <property type="match status" value="1"/>
</dbReference>
<evidence type="ECO:0000259" key="3">
    <source>
        <dbReference type="Pfam" id="PF16344"/>
    </source>
</evidence>
<dbReference type="InterPro" id="IPR032508">
    <property type="entry name" value="FecR_C"/>
</dbReference>
<dbReference type="PANTHER" id="PTHR30273:SF2">
    <property type="entry name" value="PROTEIN FECR"/>
    <property type="match status" value="1"/>
</dbReference>
<dbReference type="GO" id="GO:0016989">
    <property type="term" value="F:sigma factor antagonist activity"/>
    <property type="evidence" value="ECO:0007669"/>
    <property type="project" value="TreeGrafter"/>
</dbReference>
<dbReference type="Gene3D" id="2.60.120.1440">
    <property type="match status" value="1"/>
</dbReference>
<evidence type="ECO:0000256" key="1">
    <source>
        <dbReference type="SAM" id="Phobius"/>
    </source>
</evidence>
<keyword evidence="5" id="KW-1185">Reference proteome</keyword>
<gene>
    <name evidence="4" type="ORF">JKA74_03125</name>
</gene>
<keyword evidence="1" id="KW-0812">Transmembrane</keyword>
<sequence length="395" mass="45501">MGNKKIKISLDFEIIWKSIHGNLTDNEQYLLDKWLEEDHENRVYYAKAKEHLEHNKIKLVKADVPALRKALAIRKEPSLRKKLGLALFISVAASLILVFSFISFFNETDDKLFHLEEAKQTPIYPEPGKRQAVLHLGGGEKILLGEQSTSKQKIDGKFKKFLNLNKESIEYKKGDFNSDNQPSNQHLLEVQTGGEFMLILSDGTKVWINSESTLKYPANFGTESRVVELSGEAYFEVAHENNRPFQVITGNQTIRVLGTSFNVTSYPNEETTSTLLKGKIQIETDKNDTAILFPGNQAIYHPKKQELFQKQVNVEHFIAWKNGLFYFKDQPLDHIMEVLSRWYSIEVVYKNPEKKNIRFTGTLKRYSSFKEVIKLIEMTGDVKFYLSSNNKVIIE</sequence>
<dbReference type="AlphaFoldDB" id="A0A934WW27"/>
<keyword evidence="1" id="KW-0472">Membrane</keyword>
<proteinExistence type="predicted"/>